<dbReference type="AlphaFoldDB" id="A0AB94IJR6"/>
<evidence type="ECO:0000256" key="1">
    <source>
        <dbReference type="ARBA" id="ARBA00023015"/>
    </source>
</evidence>
<dbReference type="SUPFAM" id="SSF47413">
    <property type="entry name" value="lambda repressor-like DNA-binding domains"/>
    <property type="match status" value="1"/>
</dbReference>
<organism evidence="5 6">
    <name type="scientific">Neobacillus vireti LMG 21834</name>
    <dbReference type="NCBI Taxonomy" id="1131730"/>
    <lineage>
        <taxon>Bacteria</taxon>
        <taxon>Bacillati</taxon>
        <taxon>Bacillota</taxon>
        <taxon>Bacilli</taxon>
        <taxon>Bacillales</taxon>
        <taxon>Bacillaceae</taxon>
        <taxon>Neobacillus</taxon>
    </lineage>
</organism>
<proteinExistence type="predicted"/>
<dbReference type="Proteomes" id="UP000018877">
    <property type="component" value="Unassembled WGS sequence"/>
</dbReference>
<evidence type="ECO:0000259" key="4">
    <source>
        <dbReference type="PROSITE" id="PS50943"/>
    </source>
</evidence>
<evidence type="ECO:0000256" key="2">
    <source>
        <dbReference type="ARBA" id="ARBA00023125"/>
    </source>
</evidence>
<dbReference type="InterPro" id="IPR050807">
    <property type="entry name" value="TransReg_Diox_bact_type"/>
</dbReference>
<dbReference type="Pfam" id="PF01381">
    <property type="entry name" value="HTH_3"/>
    <property type="match status" value="1"/>
</dbReference>
<dbReference type="GO" id="GO:0003677">
    <property type="term" value="F:DNA binding"/>
    <property type="evidence" value="ECO:0007669"/>
    <property type="project" value="UniProtKB-KW"/>
</dbReference>
<evidence type="ECO:0000256" key="3">
    <source>
        <dbReference type="ARBA" id="ARBA00023163"/>
    </source>
</evidence>
<dbReference type="SMART" id="SM00530">
    <property type="entry name" value="HTH_XRE"/>
    <property type="match status" value="1"/>
</dbReference>
<reference evidence="5 6" key="1">
    <citation type="journal article" date="2014" name="Environ. Microbiol.">
        <title>The nitrate-ammonifying and nosZ-carrying bacterium Bacillus vireti is a potent source and sink for nitric and nitrous oxide under high nitrate conditions.</title>
        <authorList>
            <person name="Mania D."/>
            <person name="Heylen K."/>
            <person name="van Spanning R.J."/>
            <person name="Frostegard A."/>
        </authorList>
    </citation>
    <scope>NUCLEOTIDE SEQUENCE [LARGE SCALE GENOMIC DNA]</scope>
    <source>
        <strain evidence="5 6">LMG 21834</strain>
    </source>
</reference>
<comment type="caution">
    <text evidence="5">The sequence shown here is derived from an EMBL/GenBank/DDBJ whole genome shotgun (WGS) entry which is preliminary data.</text>
</comment>
<name>A0AB94IJR6_9BACI</name>
<protein>
    <recommendedName>
        <fullName evidence="4">HTH cro/C1-type domain-containing protein</fullName>
    </recommendedName>
</protein>
<dbReference type="CDD" id="cd00093">
    <property type="entry name" value="HTH_XRE"/>
    <property type="match status" value="1"/>
</dbReference>
<dbReference type="RefSeq" id="WP_024029874.1">
    <property type="nucleotide sequence ID" value="NZ_ALAN01000101.1"/>
</dbReference>
<accession>A0AB94IJR6</accession>
<dbReference type="PANTHER" id="PTHR46797">
    <property type="entry name" value="HTH-TYPE TRANSCRIPTIONAL REGULATOR"/>
    <property type="match status" value="1"/>
</dbReference>
<keyword evidence="6" id="KW-1185">Reference proteome</keyword>
<sequence>MSSEKALGSLIQRHRLTKGLTQEKLAEFCELDRTYISLLERGLRSPTLNVLSRVAKTLDTKLSDLFKELELSNSHLNEKRKSEMYSYVVNNNADVILHDEVILSKEQIVEAVIATNTNLKRLSDITTESGVEVFEALGMRNLSGFIGEFFVSSLELVSNKGLFKNPHQDGYPDLLLVNSEESLSYFNSIVDVVDGKLYPKEKSLFSPFKYGGLEVKATCGSTPSAKVMSKPLIGEQRVHKLIGFDWKAHHRETNNLISIYWDFLDGLPTICAVFYRNDLTEDDWGKIVQPKENGGRTTSVSIMNSGGVKKMCENWIAVIEDEDYISTLSNRKWIGYNIK</sequence>
<keyword evidence="3" id="KW-0804">Transcription</keyword>
<dbReference type="GO" id="GO:0005829">
    <property type="term" value="C:cytosol"/>
    <property type="evidence" value="ECO:0007669"/>
    <property type="project" value="TreeGrafter"/>
</dbReference>
<evidence type="ECO:0000313" key="5">
    <source>
        <dbReference type="EMBL" id="ETI67270.1"/>
    </source>
</evidence>
<keyword evidence="1" id="KW-0805">Transcription regulation</keyword>
<feature type="domain" description="HTH cro/C1-type" evidence="4">
    <location>
        <begin position="11"/>
        <end position="65"/>
    </location>
</feature>
<dbReference type="PANTHER" id="PTHR46797:SF23">
    <property type="entry name" value="HTH-TYPE TRANSCRIPTIONAL REGULATOR SUTR"/>
    <property type="match status" value="1"/>
</dbReference>
<dbReference type="PROSITE" id="PS50943">
    <property type="entry name" value="HTH_CROC1"/>
    <property type="match status" value="1"/>
</dbReference>
<evidence type="ECO:0000313" key="6">
    <source>
        <dbReference type="Proteomes" id="UP000018877"/>
    </source>
</evidence>
<dbReference type="GO" id="GO:0003700">
    <property type="term" value="F:DNA-binding transcription factor activity"/>
    <property type="evidence" value="ECO:0007669"/>
    <property type="project" value="TreeGrafter"/>
</dbReference>
<dbReference type="InterPro" id="IPR010982">
    <property type="entry name" value="Lambda_DNA-bd_dom_sf"/>
</dbReference>
<gene>
    <name evidence="5" type="ORF">BAVI_18512</name>
</gene>
<dbReference type="InterPro" id="IPR001387">
    <property type="entry name" value="Cro/C1-type_HTH"/>
</dbReference>
<dbReference type="Gene3D" id="1.10.260.40">
    <property type="entry name" value="lambda repressor-like DNA-binding domains"/>
    <property type="match status" value="1"/>
</dbReference>
<keyword evidence="2" id="KW-0238">DNA-binding</keyword>
<dbReference type="EMBL" id="ALAN01000101">
    <property type="protein sequence ID" value="ETI67270.1"/>
    <property type="molecule type" value="Genomic_DNA"/>
</dbReference>